<dbReference type="EC" id="5.4.99.5" evidence="1"/>
<dbReference type="Pfam" id="PF01817">
    <property type="entry name" value="CM_2"/>
    <property type="match status" value="1"/>
</dbReference>
<dbReference type="InterPro" id="IPR002701">
    <property type="entry name" value="CM_II_prokaryot"/>
</dbReference>
<dbReference type="Proteomes" id="UP001055804">
    <property type="component" value="Unassembled WGS sequence"/>
</dbReference>
<dbReference type="SMART" id="SM00830">
    <property type="entry name" value="CM_2"/>
    <property type="match status" value="1"/>
</dbReference>
<name>A0A9J6P917_9PROT</name>
<evidence type="ECO:0000313" key="3">
    <source>
        <dbReference type="EMBL" id="MCP1335221.1"/>
    </source>
</evidence>
<dbReference type="RefSeq" id="WP_269331172.1">
    <property type="nucleotide sequence ID" value="NZ_JAMZFT010000001.1"/>
</dbReference>
<evidence type="ECO:0000313" key="4">
    <source>
        <dbReference type="Proteomes" id="UP001055804"/>
    </source>
</evidence>
<reference evidence="3" key="1">
    <citation type="submission" date="2022-06" db="EMBL/GenBank/DDBJ databases">
        <title>Isolation and Genomics of Futiania mangrovii gen. nov., sp. nov., a Rare and Metabolically-versatile member in the Class Alphaproteobacteria.</title>
        <authorList>
            <person name="Liu L."/>
            <person name="Huang W.-C."/>
            <person name="Pan J."/>
            <person name="Li J."/>
            <person name="Huang Y."/>
            <person name="Du H."/>
            <person name="Liu Y."/>
            <person name="Li M."/>
        </authorList>
    </citation>
    <scope>NUCLEOTIDE SEQUENCE</scope>
    <source>
        <strain evidence="3">FT118</strain>
    </source>
</reference>
<dbReference type="EMBL" id="JAMZFT010000001">
    <property type="protein sequence ID" value="MCP1335221.1"/>
    <property type="molecule type" value="Genomic_DNA"/>
</dbReference>
<protein>
    <recommendedName>
        <fullName evidence="1">chorismate mutase</fullName>
        <ecNumber evidence="1">5.4.99.5</ecNumber>
    </recommendedName>
</protein>
<comment type="caution">
    <text evidence="3">The sequence shown here is derived from an EMBL/GenBank/DDBJ whole genome shotgun (WGS) entry which is preliminary data.</text>
</comment>
<keyword evidence="4" id="KW-1185">Reference proteome</keyword>
<dbReference type="SUPFAM" id="SSF48600">
    <property type="entry name" value="Chorismate mutase II"/>
    <property type="match status" value="1"/>
</dbReference>
<gene>
    <name evidence="3" type="ORF">NJQ99_02255</name>
</gene>
<dbReference type="InterPro" id="IPR036979">
    <property type="entry name" value="CM_dom_sf"/>
</dbReference>
<accession>A0A9J6P917</accession>
<dbReference type="GO" id="GO:0004106">
    <property type="term" value="F:chorismate mutase activity"/>
    <property type="evidence" value="ECO:0007669"/>
    <property type="project" value="UniProtKB-EC"/>
</dbReference>
<dbReference type="PROSITE" id="PS51168">
    <property type="entry name" value="CHORISMATE_MUT_2"/>
    <property type="match status" value="1"/>
</dbReference>
<sequence>MQQKLDRIDDQLVDLLAERFAVARWLGETKAVYGLPAVSPERRGHEVTRAEYRAIERGIPQGLVRALLGQVVDATAQTVGVPDDLDDEPVALAVGH</sequence>
<dbReference type="AlphaFoldDB" id="A0A9J6P917"/>
<proteinExistence type="predicted"/>
<organism evidence="3 4">
    <name type="scientific">Futiania mangrovi</name>
    <dbReference type="NCBI Taxonomy" id="2959716"/>
    <lineage>
        <taxon>Bacteria</taxon>
        <taxon>Pseudomonadati</taxon>
        <taxon>Pseudomonadota</taxon>
        <taxon>Alphaproteobacteria</taxon>
        <taxon>Futianiales</taxon>
        <taxon>Futianiaceae</taxon>
        <taxon>Futiania</taxon>
    </lineage>
</organism>
<evidence type="ECO:0000259" key="2">
    <source>
        <dbReference type="PROSITE" id="PS51168"/>
    </source>
</evidence>
<feature type="domain" description="Chorismate mutase" evidence="2">
    <location>
        <begin position="1"/>
        <end position="83"/>
    </location>
</feature>
<dbReference type="InterPro" id="IPR036263">
    <property type="entry name" value="Chorismate_II_sf"/>
</dbReference>
<dbReference type="Gene3D" id="1.20.59.10">
    <property type="entry name" value="Chorismate mutase"/>
    <property type="match status" value="1"/>
</dbReference>
<evidence type="ECO:0000256" key="1">
    <source>
        <dbReference type="ARBA" id="ARBA00012404"/>
    </source>
</evidence>
<dbReference type="GO" id="GO:0046417">
    <property type="term" value="P:chorismate metabolic process"/>
    <property type="evidence" value="ECO:0007669"/>
    <property type="project" value="InterPro"/>
</dbReference>